<accession>A0A3G1B4D1</accession>
<dbReference type="InterPro" id="IPR005025">
    <property type="entry name" value="FMN_Rdtase-like_dom"/>
</dbReference>
<evidence type="ECO:0000313" key="9">
    <source>
        <dbReference type="Proteomes" id="UP000266745"/>
    </source>
</evidence>
<dbReference type="OrthoDB" id="6837at2157"/>
<evidence type="ECO:0000256" key="1">
    <source>
        <dbReference type="ARBA" id="ARBA00022714"/>
    </source>
</evidence>
<dbReference type="PANTHER" id="PTHR21496">
    <property type="entry name" value="FERREDOXIN-RELATED"/>
    <property type="match status" value="1"/>
</dbReference>
<dbReference type="Pfam" id="PF03358">
    <property type="entry name" value="FMN_red"/>
    <property type="match status" value="1"/>
</dbReference>
<evidence type="ECO:0000256" key="5">
    <source>
        <dbReference type="ARBA" id="ARBA00034078"/>
    </source>
</evidence>
<dbReference type="Proteomes" id="UP000266745">
    <property type="component" value="Chromosome"/>
</dbReference>
<evidence type="ECO:0000259" key="7">
    <source>
        <dbReference type="PROSITE" id="PS51296"/>
    </source>
</evidence>
<dbReference type="GO" id="GO:0051537">
    <property type="term" value="F:2 iron, 2 sulfur cluster binding"/>
    <property type="evidence" value="ECO:0007669"/>
    <property type="project" value="UniProtKB-KW"/>
</dbReference>
<evidence type="ECO:0000256" key="2">
    <source>
        <dbReference type="ARBA" id="ARBA00022723"/>
    </source>
</evidence>
<evidence type="ECO:0000313" key="8">
    <source>
        <dbReference type="EMBL" id="AJZ76709.1"/>
    </source>
</evidence>
<dbReference type="InterPro" id="IPR017941">
    <property type="entry name" value="Rieske_2Fe-2S"/>
</dbReference>
<dbReference type="STRING" id="1603555.SU86_007340"/>
<name>A0A3G1B4D1_9ARCH</name>
<reference evidence="8 9" key="1">
    <citation type="journal article" date="2016" name="Sci. Rep.">
        <title>A novel ammonia-oxidizing archaeon from wastewater treatment plant: Its enrichment, physiological and genomic characteristics.</title>
        <authorList>
            <person name="Li Y."/>
            <person name="Ding K."/>
            <person name="Wen X."/>
            <person name="Zhang B."/>
            <person name="Shen B."/>
            <person name="Yang Y."/>
        </authorList>
    </citation>
    <scope>NUCLEOTIDE SEQUENCE [LARGE SCALE GENOMIC DNA]</scope>
    <source>
        <strain evidence="8 9">SAT1</strain>
    </source>
</reference>
<evidence type="ECO:0000256" key="3">
    <source>
        <dbReference type="ARBA" id="ARBA00023004"/>
    </source>
</evidence>
<sequence>MLEKNWLDLGSVDSLKDPPLREISVQGKPIALSYKDEQFGAILGVCTHVGGPLGKGKIDGDHIVCPWHYWQFHRVTGSAPPGYEDKVPQYELKIKNNHLFIDTNPITKVHKSAHPPHQLERPIKREEGPIRVVGISTTIMDSKNPRYSTSDKLLEVAIDYAKNELSAQTMFIRLNDLKFRACEGFYSKSAFACTWPCSITQMDETDQLAQVYEALIYWADVVIVATPIRWGAASSLYHKMIERMNCVQNQITINNRVLIQNKVASFIITGGQDNVQDVAGHMLGFFSELGFVFPTFPFIAHTRGWDAEDMERNIAYVAESDDLKNGAKDLIRRSIEMAKIVLHQHLSREEIVKAGRKAQHLTINEEPSDIR</sequence>
<dbReference type="EMBL" id="CP011097">
    <property type="protein sequence ID" value="AJZ76709.1"/>
    <property type="molecule type" value="Genomic_DNA"/>
</dbReference>
<dbReference type="KEGG" id="tah:SU86_007340"/>
<dbReference type="InterPro" id="IPR029039">
    <property type="entry name" value="Flavoprotein-like_sf"/>
</dbReference>
<dbReference type="RefSeq" id="WP_048189009.1">
    <property type="nucleotide sequence ID" value="NZ_CP011097.1"/>
</dbReference>
<keyword evidence="3" id="KW-0408">Iron</keyword>
<dbReference type="PANTHER" id="PTHR21496:SF0">
    <property type="entry name" value="RIESKE DOMAIN-CONTAINING PROTEIN"/>
    <property type="match status" value="1"/>
</dbReference>
<organism evidence="8 9">
    <name type="scientific">Candidatus Nitrosotenuis cloacae</name>
    <dbReference type="NCBI Taxonomy" id="1603555"/>
    <lineage>
        <taxon>Archaea</taxon>
        <taxon>Nitrososphaerota</taxon>
        <taxon>Candidatus Nitrosotenuis</taxon>
    </lineage>
</organism>
<dbReference type="PROSITE" id="PS51296">
    <property type="entry name" value="RIESKE"/>
    <property type="match status" value="1"/>
</dbReference>
<dbReference type="GO" id="GO:0046872">
    <property type="term" value="F:metal ion binding"/>
    <property type="evidence" value="ECO:0007669"/>
    <property type="project" value="UniProtKB-KW"/>
</dbReference>
<dbReference type="InterPro" id="IPR036922">
    <property type="entry name" value="Rieske_2Fe-2S_sf"/>
</dbReference>
<keyword evidence="4" id="KW-0411">Iron-sulfur</keyword>
<feature type="domain" description="Rieske" evidence="7">
    <location>
        <begin position="6"/>
        <end position="101"/>
    </location>
</feature>
<dbReference type="CDD" id="cd03467">
    <property type="entry name" value="Rieske"/>
    <property type="match status" value="1"/>
</dbReference>
<evidence type="ECO:0000256" key="4">
    <source>
        <dbReference type="ARBA" id="ARBA00023014"/>
    </source>
</evidence>
<keyword evidence="1" id="KW-0001">2Fe-2S</keyword>
<comment type="similarity">
    <text evidence="6">Belongs to the SsuE family. Isf subfamily.</text>
</comment>
<dbReference type="SUPFAM" id="SSF50022">
    <property type="entry name" value="ISP domain"/>
    <property type="match status" value="1"/>
</dbReference>
<comment type="cofactor">
    <cofactor evidence="5">
        <name>[2Fe-2S] cluster</name>
        <dbReference type="ChEBI" id="CHEBI:190135"/>
    </cofactor>
</comment>
<dbReference type="GO" id="GO:0016491">
    <property type="term" value="F:oxidoreductase activity"/>
    <property type="evidence" value="ECO:0007669"/>
    <property type="project" value="InterPro"/>
</dbReference>
<dbReference type="AlphaFoldDB" id="A0A3G1B4D1"/>
<dbReference type="Gene3D" id="3.40.50.360">
    <property type="match status" value="1"/>
</dbReference>
<dbReference type="SUPFAM" id="SSF52218">
    <property type="entry name" value="Flavoproteins"/>
    <property type="match status" value="1"/>
</dbReference>
<keyword evidence="9" id="KW-1185">Reference proteome</keyword>
<evidence type="ECO:0000256" key="6">
    <source>
        <dbReference type="ARBA" id="ARBA00038292"/>
    </source>
</evidence>
<dbReference type="Pfam" id="PF00355">
    <property type="entry name" value="Rieske"/>
    <property type="match status" value="1"/>
</dbReference>
<protein>
    <submittedName>
        <fullName evidence="8">(2Fe-2S)-binding protein</fullName>
    </submittedName>
</protein>
<dbReference type="GeneID" id="24874369"/>
<keyword evidence="2" id="KW-0479">Metal-binding</keyword>
<gene>
    <name evidence="8" type="ORF">SU86_007340</name>
</gene>
<dbReference type="Gene3D" id="2.102.10.10">
    <property type="entry name" value="Rieske [2Fe-2S] iron-sulphur domain"/>
    <property type="match status" value="1"/>
</dbReference>
<proteinExistence type="inferred from homology"/>